<sequence length="400" mass="42511">MKPLRAACSVAVSCILLAATVATAPTSSAKDGSFYDIPATLPKANGAIIKSEPSKLVNYGLPALATSQRVMYKSTDRQGDPMAVTGQVLTPRHPWIGLGERPIVAYAIGTHGLGDQCAPSRTFPRGQDIEGLLVRALLIRGYGVVVTDYEGLGTTDPHTYMVRKSQAHAVLDSVRAAQRLPDSGLPEAGPVAIAGYSQGGGASASAAELAHTYAPELNVRGAYAGAVPADLAAVGRYLDGAQHAGFAMYAARSLALEYDVNVKKYLNKRGRAVLRDVAEQCTAESISKYAGTKTKTLTKSGQTLAQLLDRQPFRRIVKQQRIGRRIPQMPMLITHSPADDVIPYKVGKRLAKGYCSKGVHVRFKELAPTDHGTGGATGFPDVLAFLEERFLGLPPSDNCA</sequence>
<dbReference type="EMBL" id="CP094970">
    <property type="protein sequence ID" value="UYM05160.1"/>
    <property type="molecule type" value="Genomic_DNA"/>
</dbReference>
<dbReference type="PANTHER" id="PTHR34853:SF1">
    <property type="entry name" value="LIPASE 5"/>
    <property type="match status" value="1"/>
</dbReference>
<proteinExistence type="predicted"/>
<dbReference type="Pfam" id="PF03583">
    <property type="entry name" value="LIP"/>
    <property type="match status" value="1"/>
</dbReference>
<dbReference type="KEGG" id="sgrg:L0C25_21990"/>
<dbReference type="AlphaFoldDB" id="A0AA46YK03"/>
<gene>
    <name evidence="2" type="ORF">L0C25_21990</name>
</gene>
<dbReference type="Gene3D" id="1.10.260.130">
    <property type="match status" value="1"/>
</dbReference>
<evidence type="ECO:0000256" key="1">
    <source>
        <dbReference type="SAM" id="SignalP"/>
    </source>
</evidence>
<dbReference type="InterPro" id="IPR029058">
    <property type="entry name" value="AB_hydrolase_fold"/>
</dbReference>
<dbReference type="InterPro" id="IPR005152">
    <property type="entry name" value="Lipase_secreted"/>
</dbReference>
<dbReference type="PANTHER" id="PTHR34853">
    <property type="match status" value="1"/>
</dbReference>
<dbReference type="Gene3D" id="3.40.50.1820">
    <property type="entry name" value="alpha/beta hydrolase"/>
    <property type="match status" value="1"/>
</dbReference>
<evidence type="ECO:0000313" key="3">
    <source>
        <dbReference type="Proteomes" id="UP001164390"/>
    </source>
</evidence>
<dbReference type="RefSeq" id="WP_271633938.1">
    <property type="nucleotide sequence ID" value="NZ_CP094970.1"/>
</dbReference>
<dbReference type="GO" id="GO:0016042">
    <property type="term" value="P:lipid catabolic process"/>
    <property type="evidence" value="ECO:0007669"/>
    <property type="project" value="InterPro"/>
</dbReference>
<feature type="chain" id="PRO_5041425804" evidence="1">
    <location>
        <begin position="25"/>
        <end position="400"/>
    </location>
</feature>
<dbReference type="GO" id="GO:0004806">
    <property type="term" value="F:triacylglycerol lipase activity"/>
    <property type="evidence" value="ECO:0007669"/>
    <property type="project" value="InterPro"/>
</dbReference>
<evidence type="ECO:0000313" key="2">
    <source>
        <dbReference type="EMBL" id="UYM05160.1"/>
    </source>
</evidence>
<dbReference type="SUPFAM" id="SSF53474">
    <property type="entry name" value="alpha/beta-Hydrolases"/>
    <property type="match status" value="1"/>
</dbReference>
<name>A0AA46YK03_9ACTN</name>
<accession>A0AA46YK03</accession>
<reference evidence="2" key="1">
    <citation type="submission" date="2022-01" db="EMBL/GenBank/DDBJ databases">
        <title>Nocardioidaceae gen. sp. A5X3R13.</title>
        <authorList>
            <person name="Lopez Marin M.A."/>
            <person name="Uhlik O."/>
        </authorList>
    </citation>
    <scope>NUCLEOTIDE SEQUENCE</scope>
    <source>
        <strain evidence="2">A5X3R13</strain>
    </source>
</reference>
<keyword evidence="1" id="KW-0732">Signal</keyword>
<dbReference type="Proteomes" id="UP001164390">
    <property type="component" value="Chromosome"/>
</dbReference>
<keyword evidence="3" id="KW-1185">Reference proteome</keyword>
<feature type="signal peptide" evidence="1">
    <location>
        <begin position="1"/>
        <end position="24"/>
    </location>
</feature>
<dbReference type="PIRSF" id="PIRSF029171">
    <property type="entry name" value="Esterase_LipA"/>
    <property type="match status" value="1"/>
</dbReference>
<protein>
    <submittedName>
        <fullName evidence="2">Lipase family protein</fullName>
    </submittedName>
</protein>
<organism evidence="2 3">
    <name type="scientific">Solicola gregarius</name>
    <dbReference type="NCBI Taxonomy" id="2908642"/>
    <lineage>
        <taxon>Bacteria</taxon>
        <taxon>Bacillati</taxon>
        <taxon>Actinomycetota</taxon>
        <taxon>Actinomycetes</taxon>
        <taxon>Propionibacteriales</taxon>
        <taxon>Nocardioidaceae</taxon>
        <taxon>Solicola</taxon>
    </lineage>
</organism>